<dbReference type="Proteomes" id="UP000295292">
    <property type="component" value="Unassembled WGS sequence"/>
</dbReference>
<dbReference type="RefSeq" id="WP_133582673.1">
    <property type="nucleotide sequence ID" value="NZ_SNYV01000003.1"/>
</dbReference>
<proteinExistence type="predicted"/>
<evidence type="ECO:0000256" key="1">
    <source>
        <dbReference type="SAM" id="Phobius"/>
    </source>
</evidence>
<feature type="transmembrane region" description="Helical" evidence="1">
    <location>
        <begin position="7"/>
        <end position="26"/>
    </location>
</feature>
<organism evidence="2 3">
    <name type="scientific">Sphingobacterium yanglingense</name>
    <dbReference type="NCBI Taxonomy" id="1437280"/>
    <lineage>
        <taxon>Bacteria</taxon>
        <taxon>Pseudomonadati</taxon>
        <taxon>Bacteroidota</taxon>
        <taxon>Sphingobacteriia</taxon>
        <taxon>Sphingobacteriales</taxon>
        <taxon>Sphingobacteriaceae</taxon>
        <taxon>Sphingobacterium</taxon>
    </lineage>
</organism>
<evidence type="ECO:0000313" key="2">
    <source>
        <dbReference type="EMBL" id="TDQ81724.1"/>
    </source>
</evidence>
<evidence type="ECO:0000313" key="3">
    <source>
        <dbReference type="Proteomes" id="UP000295292"/>
    </source>
</evidence>
<dbReference type="OrthoDB" id="713704at2"/>
<keyword evidence="1" id="KW-0812">Transmembrane</keyword>
<accession>A0A4R6WLM5</accession>
<comment type="caution">
    <text evidence="2">The sequence shown here is derived from an EMBL/GenBank/DDBJ whole genome shotgun (WGS) entry which is preliminary data.</text>
</comment>
<keyword evidence="1" id="KW-1133">Transmembrane helix</keyword>
<keyword evidence="1" id="KW-0472">Membrane</keyword>
<name>A0A4R6WLM5_9SPHI</name>
<protein>
    <submittedName>
        <fullName evidence="2">Uncharacterized protein</fullName>
    </submittedName>
</protein>
<sequence>MRAFIILPLAVFSIIGFVLLFFAITLHWEVGVAGWITISLFAFFPLLILYGVLFGFSLSGRQHKIIEERKNKLSADGNGICIDMPLFDKRCAISWESIEAIVHYNYIVSSDFTTVHRGFRFYLNSLPTYTKYDRQWWLNRLFSKDPQDNCIDITDETKGYQEIPVLIEKYLGVTVTIDCLKDPRKGSHISTEMQQYKDKVTTIEKWKPESGDRETIVYSRSGQSIEELEKAFS</sequence>
<dbReference type="AlphaFoldDB" id="A0A4R6WLM5"/>
<reference evidence="2 3" key="1">
    <citation type="submission" date="2019-03" db="EMBL/GenBank/DDBJ databases">
        <title>Genomic Encyclopedia of Archaeal and Bacterial Type Strains, Phase II (KMG-II): from individual species to whole genera.</title>
        <authorList>
            <person name="Goeker M."/>
        </authorList>
    </citation>
    <scope>NUCLEOTIDE SEQUENCE [LARGE SCALE GENOMIC DNA]</scope>
    <source>
        <strain evidence="2 3">DSM 28353</strain>
    </source>
</reference>
<keyword evidence="3" id="KW-1185">Reference proteome</keyword>
<dbReference type="EMBL" id="SNYV01000003">
    <property type="protein sequence ID" value="TDQ81724.1"/>
    <property type="molecule type" value="Genomic_DNA"/>
</dbReference>
<gene>
    <name evidence="2" type="ORF">CLV99_0254</name>
</gene>
<feature type="transmembrane region" description="Helical" evidence="1">
    <location>
        <begin position="32"/>
        <end position="56"/>
    </location>
</feature>